<proteinExistence type="inferred from homology"/>
<dbReference type="GO" id="GO:0005737">
    <property type="term" value="C:cytoplasm"/>
    <property type="evidence" value="ECO:0007669"/>
    <property type="project" value="TreeGrafter"/>
</dbReference>
<dbReference type="Pfam" id="PF02230">
    <property type="entry name" value="Abhydrolase_2"/>
    <property type="match status" value="2"/>
</dbReference>
<dbReference type="Gene3D" id="3.40.50.1820">
    <property type="entry name" value="alpha/beta hydrolase"/>
    <property type="match status" value="1"/>
</dbReference>
<gene>
    <name evidence="3" type="ORF">LMH87_007480</name>
</gene>
<comment type="caution">
    <text evidence="3">The sequence shown here is derived from an EMBL/GenBank/DDBJ whole genome shotgun (WGS) entry which is preliminary data.</text>
</comment>
<evidence type="ECO:0000313" key="4">
    <source>
        <dbReference type="Proteomes" id="UP001144673"/>
    </source>
</evidence>
<organism evidence="3 4">
    <name type="scientific">Akanthomyces muscarius</name>
    <name type="common">Entomopathogenic fungus</name>
    <name type="synonym">Lecanicillium muscarium</name>
    <dbReference type="NCBI Taxonomy" id="2231603"/>
    <lineage>
        <taxon>Eukaryota</taxon>
        <taxon>Fungi</taxon>
        <taxon>Dikarya</taxon>
        <taxon>Ascomycota</taxon>
        <taxon>Pezizomycotina</taxon>
        <taxon>Sordariomycetes</taxon>
        <taxon>Hypocreomycetidae</taxon>
        <taxon>Hypocreales</taxon>
        <taxon>Cordycipitaceae</taxon>
        <taxon>Akanthomyces</taxon>
    </lineage>
</organism>
<protein>
    <recommendedName>
        <fullName evidence="2">Phospholipase/carboxylesterase/thioesterase domain-containing protein</fullName>
    </recommendedName>
</protein>
<dbReference type="InterPro" id="IPR050565">
    <property type="entry name" value="LYPA1-2/EST-like"/>
</dbReference>
<name>A0A9W8QQY6_AKAMU</name>
<dbReference type="RefSeq" id="XP_056060785.1">
    <property type="nucleotide sequence ID" value="XM_056192577.1"/>
</dbReference>
<feature type="domain" description="Phospholipase/carboxylesterase/thioesterase" evidence="2">
    <location>
        <begin position="12"/>
        <end position="182"/>
    </location>
</feature>
<evidence type="ECO:0000259" key="2">
    <source>
        <dbReference type="Pfam" id="PF02230"/>
    </source>
</evidence>
<comment type="similarity">
    <text evidence="1">Belongs to the AB hydrolase superfamily. AB hydrolase 2 family.</text>
</comment>
<dbReference type="InterPro" id="IPR003140">
    <property type="entry name" value="PLipase/COase/thioEstase"/>
</dbReference>
<feature type="domain" description="Phospholipase/carboxylesterase/thioesterase" evidence="2">
    <location>
        <begin position="202"/>
        <end position="265"/>
    </location>
</feature>
<reference evidence="3" key="1">
    <citation type="journal article" date="2023" name="Access Microbiol">
        <title>De-novo genome assembly for Akanthomyces muscarius, a biocontrol agent of insect agricultural pests.</title>
        <authorList>
            <person name="Erdos Z."/>
            <person name="Studholme D.J."/>
            <person name="Raymond B."/>
            <person name="Sharma M."/>
        </authorList>
    </citation>
    <scope>NUCLEOTIDE SEQUENCE</scope>
    <source>
        <strain evidence="3">Ve6</strain>
    </source>
</reference>
<dbReference type="GO" id="GO:0052689">
    <property type="term" value="F:carboxylic ester hydrolase activity"/>
    <property type="evidence" value="ECO:0007669"/>
    <property type="project" value="TreeGrafter"/>
</dbReference>
<dbReference type="PANTHER" id="PTHR10655:SF63">
    <property type="entry name" value="PHOSPHOLIPASE_CARBOXYLESTERASE_THIOESTERASE DOMAIN-CONTAINING PROTEIN"/>
    <property type="match status" value="1"/>
</dbReference>
<dbReference type="GO" id="GO:0008474">
    <property type="term" value="F:palmitoyl-(protein) hydrolase activity"/>
    <property type="evidence" value="ECO:0007669"/>
    <property type="project" value="TreeGrafter"/>
</dbReference>
<dbReference type="PANTHER" id="PTHR10655">
    <property type="entry name" value="LYSOPHOSPHOLIPASE-RELATED"/>
    <property type="match status" value="1"/>
</dbReference>
<dbReference type="Proteomes" id="UP001144673">
    <property type="component" value="Chromosome 1"/>
</dbReference>
<dbReference type="KEGG" id="amus:LMH87_007480"/>
<dbReference type="GeneID" id="80894639"/>
<dbReference type="InterPro" id="IPR029058">
    <property type="entry name" value="AB_hydrolase_fold"/>
</dbReference>
<sequence>MEPNTHVCGPAQGQPHTHTIIFLHGRDSDAHEFADELFESEGSTDSAAPEQDRTLPGLLPTVRWVFPAAPLMQSQRFNSAMSQWFDMWAVEDPEVKSELQRNGLHRSIHAVLAIVEAETKLVPKNRIFLCGISQGFATALSLLLAEGQGGFAGLIGLCSWLPFSSEVEAKISECTSEMPLFSSLQALYYSENPLKTPLSSRLKATPILLGHTLDDAVVPLENAQRMKNALSLLEFKKVDWHVYEDGGHWINEPQGVDDIIAFIKENWE</sequence>
<dbReference type="EMBL" id="JAJHUN010000001">
    <property type="protein sequence ID" value="KAJ4165870.1"/>
    <property type="molecule type" value="Genomic_DNA"/>
</dbReference>
<dbReference type="SUPFAM" id="SSF53474">
    <property type="entry name" value="alpha/beta-Hydrolases"/>
    <property type="match status" value="1"/>
</dbReference>
<keyword evidence="4" id="KW-1185">Reference proteome</keyword>
<accession>A0A9W8QQY6</accession>
<dbReference type="AlphaFoldDB" id="A0A9W8QQY6"/>
<evidence type="ECO:0000313" key="3">
    <source>
        <dbReference type="EMBL" id="KAJ4165870.1"/>
    </source>
</evidence>
<evidence type="ECO:0000256" key="1">
    <source>
        <dbReference type="ARBA" id="ARBA00006499"/>
    </source>
</evidence>